<sequence length="529" mass="54670">MTASNSAQTAALIMFSVLATLAMLLCILTGSEPDDLADFYTGYRTLTPLRNGLAVAGDYVSAATVLSTSGVIALSGYDGVVLVLSTVLSLLLLMRLLAEPLRTAGRFTMGDVLARRMPGRAVRGAACAVTLAASLPFLLVQLSVAGSLLTFILGISVDGAKAACICVVGALMIGYAAMGGMKGTALVQIIKMVMLFGASLAVTLLVLSRFHWNPAELLSAARQGSGAGEAYLRQGLEFGSGARGRLDFFSVQISVVLGAACLPHVTMRMNGGTSSSALRRSMSWAVGSTVVIAMFVTVMGTAAAALVGHQMITANDPQGGTSLLLLSSALGMDYPSIGEAVLFAAIGGAIFMTLLASVAGLTLAAATSVAHDLYAGVLRRERATERDELTVARWTILGIGLVAIVLAALVRDWNLQVLIATAFCVGASAVAPALVYSLFWSGYTRTGLLCTLVGGTVCVLALMTFSRAVSGGPDALFPHQDFHWFPLRTTGIVSVPVGFLSGWLGSRFGSRVGWRSVVGALRAAVASSG</sequence>
<comment type="similarity">
    <text evidence="2 9">Belongs to the sodium:solute symporter (SSF) (TC 2.A.21) family.</text>
</comment>
<feature type="transmembrane region" description="Helical" evidence="10">
    <location>
        <begin position="446"/>
        <end position="465"/>
    </location>
</feature>
<evidence type="ECO:0000256" key="6">
    <source>
        <dbReference type="ARBA" id="ARBA00022847"/>
    </source>
</evidence>
<gene>
    <name evidence="11" type="ORF">NON19_01380</name>
</gene>
<evidence type="ECO:0000256" key="2">
    <source>
        <dbReference type="ARBA" id="ARBA00006434"/>
    </source>
</evidence>
<dbReference type="RefSeq" id="WP_255924651.1">
    <property type="nucleotide sequence ID" value="NZ_JANFNH010000001.1"/>
</dbReference>
<keyword evidence="3" id="KW-0813">Transport</keyword>
<evidence type="ECO:0000313" key="12">
    <source>
        <dbReference type="Proteomes" id="UP001206206"/>
    </source>
</evidence>
<keyword evidence="6" id="KW-0769">Symport</keyword>
<dbReference type="PANTHER" id="PTHR48086">
    <property type="entry name" value="SODIUM/PROLINE SYMPORTER-RELATED"/>
    <property type="match status" value="1"/>
</dbReference>
<accession>A0ABT1P5Q9</accession>
<evidence type="ECO:0000256" key="3">
    <source>
        <dbReference type="ARBA" id="ARBA00022448"/>
    </source>
</evidence>
<reference evidence="11 12" key="1">
    <citation type="submission" date="2022-06" db="EMBL/GenBank/DDBJ databases">
        <title>Draft genome sequence of type strain Streptomyces rubrisoli DSM 42083.</title>
        <authorList>
            <person name="Duangmal K."/>
            <person name="Klaysubun C."/>
        </authorList>
    </citation>
    <scope>NUCLEOTIDE SEQUENCE [LARGE SCALE GENOMIC DNA]</scope>
    <source>
        <strain evidence="11 12">DSM 42083</strain>
    </source>
</reference>
<dbReference type="InterPro" id="IPR001734">
    <property type="entry name" value="Na/solute_symporter"/>
</dbReference>
<dbReference type="Pfam" id="PF00474">
    <property type="entry name" value="SSF"/>
    <property type="match status" value="1"/>
</dbReference>
<evidence type="ECO:0000256" key="4">
    <source>
        <dbReference type="ARBA" id="ARBA00022475"/>
    </source>
</evidence>
<dbReference type="Proteomes" id="UP001206206">
    <property type="component" value="Unassembled WGS sequence"/>
</dbReference>
<feature type="transmembrane region" description="Helical" evidence="10">
    <location>
        <begin position="159"/>
        <end position="177"/>
    </location>
</feature>
<dbReference type="PANTHER" id="PTHR48086:SF6">
    <property type="entry name" value="CATION_ACETATE SYMPORTER ACTP"/>
    <property type="match status" value="1"/>
</dbReference>
<keyword evidence="4" id="KW-1003">Cell membrane</keyword>
<protein>
    <submittedName>
        <fullName evidence="11">Cation acetate symporter</fullName>
    </submittedName>
</protein>
<comment type="caution">
    <text evidence="11">The sequence shown here is derived from an EMBL/GenBank/DDBJ whole genome shotgun (WGS) entry which is preliminary data.</text>
</comment>
<keyword evidence="8 10" id="KW-0472">Membrane</keyword>
<keyword evidence="12" id="KW-1185">Reference proteome</keyword>
<dbReference type="InterPro" id="IPR050277">
    <property type="entry name" value="Sodium:Solute_Symporter"/>
</dbReference>
<evidence type="ECO:0000256" key="8">
    <source>
        <dbReference type="ARBA" id="ARBA00023136"/>
    </source>
</evidence>
<evidence type="ECO:0000256" key="10">
    <source>
        <dbReference type="SAM" id="Phobius"/>
    </source>
</evidence>
<proteinExistence type="inferred from homology"/>
<feature type="transmembrane region" description="Helical" evidence="10">
    <location>
        <begin position="340"/>
        <end position="370"/>
    </location>
</feature>
<dbReference type="PROSITE" id="PS50283">
    <property type="entry name" value="NA_SOLUT_SYMP_3"/>
    <property type="match status" value="1"/>
</dbReference>
<feature type="transmembrane region" description="Helical" evidence="10">
    <location>
        <begin position="80"/>
        <end position="98"/>
    </location>
</feature>
<feature type="transmembrane region" description="Helical" evidence="10">
    <location>
        <begin position="248"/>
        <end position="265"/>
    </location>
</feature>
<dbReference type="InterPro" id="IPR038377">
    <property type="entry name" value="Na/Glc_symporter_sf"/>
</dbReference>
<keyword evidence="5 10" id="KW-0812">Transmembrane</keyword>
<feature type="transmembrane region" description="Helical" evidence="10">
    <location>
        <begin position="189"/>
        <end position="212"/>
    </location>
</feature>
<dbReference type="CDD" id="cd11480">
    <property type="entry name" value="SLC5sbd_u4"/>
    <property type="match status" value="1"/>
</dbReference>
<keyword evidence="7 10" id="KW-1133">Transmembrane helix</keyword>
<feature type="transmembrane region" description="Helical" evidence="10">
    <location>
        <begin position="52"/>
        <end position="74"/>
    </location>
</feature>
<evidence type="ECO:0000256" key="7">
    <source>
        <dbReference type="ARBA" id="ARBA00022989"/>
    </source>
</evidence>
<comment type="subcellular location">
    <subcellularLocation>
        <location evidence="1">Cell membrane</location>
        <topology evidence="1">Multi-pass membrane protein</topology>
    </subcellularLocation>
</comment>
<feature type="transmembrane region" description="Helical" evidence="10">
    <location>
        <begin position="285"/>
        <end position="307"/>
    </location>
</feature>
<dbReference type="EMBL" id="JANFNH010000001">
    <property type="protein sequence ID" value="MCQ4040706.1"/>
    <property type="molecule type" value="Genomic_DNA"/>
</dbReference>
<name>A0ABT1P5Q9_9ACTN</name>
<feature type="transmembrane region" description="Helical" evidence="10">
    <location>
        <begin position="416"/>
        <end position="439"/>
    </location>
</feature>
<feature type="transmembrane region" description="Helical" evidence="10">
    <location>
        <begin position="12"/>
        <end position="31"/>
    </location>
</feature>
<evidence type="ECO:0000256" key="9">
    <source>
        <dbReference type="RuleBase" id="RU362091"/>
    </source>
</evidence>
<feature type="transmembrane region" description="Helical" evidence="10">
    <location>
        <begin position="125"/>
        <end position="153"/>
    </location>
</feature>
<evidence type="ECO:0000256" key="1">
    <source>
        <dbReference type="ARBA" id="ARBA00004651"/>
    </source>
</evidence>
<feature type="transmembrane region" description="Helical" evidence="10">
    <location>
        <begin position="485"/>
        <end position="505"/>
    </location>
</feature>
<evidence type="ECO:0000256" key="5">
    <source>
        <dbReference type="ARBA" id="ARBA00022692"/>
    </source>
</evidence>
<organism evidence="11 12">
    <name type="scientific">Streptantibioticus rubrisoli</name>
    <dbReference type="NCBI Taxonomy" id="1387313"/>
    <lineage>
        <taxon>Bacteria</taxon>
        <taxon>Bacillati</taxon>
        <taxon>Actinomycetota</taxon>
        <taxon>Actinomycetes</taxon>
        <taxon>Kitasatosporales</taxon>
        <taxon>Streptomycetaceae</taxon>
        <taxon>Streptantibioticus</taxon>
    </lineage>
</organism>
<dbReference type="Gene3D" id="1.20.1730.10">
    <property type="entry name" value="Sodium/glucose cotransporter"/>
    <property type="match status" value="1"/>
</dbReference>
<evidence type="ECO:0000313" key="11">
    <source>
        <dbReference type="EMBL" id="MCQ4040706.1"/>
    </source>
</evidence>
<feature type="transmembrane region" description="Helical" evidence="10">
    <location>
        <begin position="391"/>
        <end position="410"/>
    </location>
</feature>